<dbReference type="PANTHER" id="PTHR38011:SF11">
    <property type="entry name" value="2,5-DIAMINO-6-RIBOSYLAMINO-4(3H)-PYRIMIDINONE 5'-PHOSPHATE REDUCTASE"/>
    <property type="match status" value="1"/>
</dbReference>
<protein>
    <submittedName>
        <fullName evidence="2">Dihydrofolate reductase family protein</fullName>
    </submittedName>
</protein>
<sequence>MRKIVLMMSVSLDGYIEGPNREIDWHRVDAELHQHFNDLIRGFGALMSGRVTYELMASYWPTADKDPDISPEMAEFAGIWRNIPKVVFSRTLERGTGHTTVVREVVPEEILALKAQEGGDLALGGADLAAEFLRLGLVDEIRLYVHPVLIGAGKPLFPEAEAPTDLRLIETRTFGNGVALLRYERDTTTGTGDAPGTAGTEGA</sequence>
<evidence type="ECO:0000259" key="1">
    <source>
        <dbReference type="Pfam" id="PF01872"/>
    </source>
</evidence>
<dbReference type="GO" id="GO:0008703">
    <property type="term" value="F:5-amino-6-(5-phosphoribosylamino)uracil reductase activity"/>
    <property type="evidence" value="ECO:0007669"/>
    <property type="project" value="InterPro"/>
</dbReference>
<feature type="domain" description="Bacterial bifunctional deaminase-reductase C-terminal" evidence="1">
    <location>
        <begin position="2"/>
        <end position="180"/>
    </location>
</feature>
<gene>
    <name evidence="2" type="ORF">OG699_28095</name>
</gene>
<dbReference type="PANTHER" id="PTHR38011">
    <property type="entry name" value="DIHYDROFOLATE REDUCTASE FAMILY PROTEIN (AFU_ORTHOLOGUE AFUA_8G06820)"/>
    <property type="match status" value="1"/>
</dbReference>
<dbReference type="AlphaFoldDB" id="A0AAU3I1K1"/>
<proteinExistence type="predicted"/>
<dbReference type="InterPro" id="IPR050765">
    <property type="entry name" value="Riboflavin_Biosynth_HTPR"/>
</dbReference>
<reference evidence="2" key="1">
    <citation type="submission" date="2022-10" db="EMBL/GenBank/DDBJ databases">
        <title>The complete genomes of actinobacterial strains from the NBC collection.</title>
        <authorList>
            <person name="Joergensen T.S."/>
            <person name="Alvarez Arevalo M."/>
            <person name="Sterndorff E.B."/>
            <person name="Faurdal D."/>
            <person name="Vuksanovic O."/>
            <person name="Mourched A.-S."/>
            <person name="Charusanti P."/>
            <person name="Shaw S."/>
            <person name="Blin K."/>
            <person name="Weber T."/>
        </authorList>
    </citation>
    <scope>NUCLEOTIDE SEQUENCE</scope>
    <source>
        <strain evidence="2">NBC_01393</strain>
    </source>
</reference>
<dbReference type="InterPro" id="IPR002734">
    <property type="entry name" value="RibDG_C"/>
</dbReference>
<dbReference type="InterPro" id="IPR024072">
    <property type="entry name" value="DHFR-like_dom_sf"/>
</dbReference>
<dbReference type="EMBL" id="CP109546">
    <property type="protein sequence ID" value="WTZ11493.1"/>
    <property type="molecule type" value="Genomic_DNA"/>
</dbReference>
<evidence type="ECO:0000313" key="2">
    <source>
        <dbReference type="EMBL" id="WTZ11493.1"/>
    </source>
</evidence>
<dbReference type="GO" id="GO:0009231">
    <property type="term" value="P:riboflavin biosynthetic process"/>
    <property type="evidence" value="ECO:0007669"/>
    <property type="project" value="InterPro"/>
</dbReference>
<dbReference type="SUPFAM" id="SSF53597">
    <property type="entry name" value="Dihydrofolate reductase-like"/>
    <property type="match status" value="1"/>
</dbReference>
<name>A0AAU3I1K1_9ACTN</name>
<accession>A0AAU3I1K1</accession>
<dbReference type="Gene3D" id="3.40.430.10">
    <property type="entry name" value="Dihydrofolate Reductase, subunit A"/>
    <property type="match status" value="1"/>
</dbReference>
<organism evidence="2">
    <name type="scientific">Streptomyces sp. NBC_01393</name>
    <dbReference type="NCBI Taxonomy" id="2903851"/>
    <lineage>
        <taxon>Bacteria</taxon>
        <taxon>Bacillati</taxon>
        <taxon>Actinomycetota</taxon>
        <taxon>Actinomycetes</taxon>
        <taxon>Kitasatosporales</taxon>
        <taxon>Streptomycetaceae</taxon>
        <taxon>Streptomyces</taxon>
    </lineage>
</organism>
<dbReference type="Pfam" id="PF01872">
    <property type="entry name" value="RibD_C"/>
    <property type="match status" value="1"/>
</dbReference>